<proteinExistence type="predicted"/>
<dbReference type="OrthoDB" id="9153186at2"/>
<dbReference type="Proteomes" id="UP000305939">
    <property type="component" value="Unassembled WGS sequence"/>
</dbReference>
<evidence type="ECO:0000313" key="1">
    <source>
        <dbReference type="EMBL" id="THD68035.1"/>
    </source>
</evidence>
<comment type="caution">
    <text evidence="1">The sequence shown here is derived from an EMBL/GenBank/DDBJ whole genome shotgun (WGS) entry which is preliminary data.</text>
</comment>
<dbReference type="RefSeq" id="WP_136336240.1">
    <property type="nucleotide sequence ID" value="NZ_QXMP01000010.1"/>
</dbReference>
<dbReference type="EMBL" id="SSMC01000002">
    <property type="protein sequence ID" value="THD68035.1"/>
    <property type="molecule type" value="Genomic_DNA"/>
</dbReference>
<protein>
    <submittedName>
        <fullName evidence="1">DUF4442 domain-containing protein</fullName>
    </submittedName>
</protein>
<gene>
    <name evidence="1" type="ORF">E7Z59_10335</name>
</gene>
<reference evidence="1 2" key="1">
    <citation type="submission" date="2019-04" db="EMBL/GenBank/DDBJ databases">
        <title>Draft genome sequence of Robertkochia marina CC-AMO-30D.</title>
        <authorList>
            <person name="Hameed A."/>
            <person name="Lin S.-Y."/>
            <person name="Shahina M."/>
            <person name="Lai W.-A."/>
            <person name="Young C.-C."/>
        </authorList>
    </citation>
    <scope>NUCLEOTIDE SEQUENCE [LARGE SCALE GENOMIC DNA]</scope>
    <source>
        <strain evidence="1 2">CC-AMO-30D</strain>
    </source>
</reference>
<dbReference type="Gene3D" id="3.10.129.10">
    <property type="entry name" value="Hotdog Thioesterase"/>
    <property type="match status" value="1"/>
</dbReference>
<dbReference type="AlphaFoldDB" id="A0A4S3M3F7"/>
<dbReference type="InterPro" id="IPR027961">
    <property type="entry name" value="DUF4442"/>
</dbReference>
<evidence type="ECO:0000313" key="2">
    <source>
        <dbReference type="Proteomes" id="UP000305939"/>
    </source>
</evidence>
<dbReference type="Pfam" id="PF14539">
    <property type="entry name" value="DUF4442"/>
    <property type="match status" value="1"/>
</dbReference>
<dbReference type="SUPFAM" id="SSF54637">
    <property type="entry name" value="Thioesterase/thiol ester dehydrase-isomerase"/>
    <property type="match status" value="1"/>
</dbReference>
<name>A0A4S3M3F7_9FLAO</name>
<accession>A0A4S3M3F7</accession>
<organism evidence="1 2">
    <name type="scientific">Robertkochia marina</name>
    <dbReference type="NCBI Taxonomy" id="1227945"/>
    <lineage>
        <taxon>Bacteria</taxon>
        <taxon>Pseudomonadati</taxon>
        <taxon>Bacteroidota</taxon>
        <taxon>Flavobacteriia</taxon>
        <taxon>Flavobacteriales</taxon>
        <taxon>Flavobacteriaceae</taxon>
        <taxon>Robertkochia</taxon>
    </lineage>
</organism>
<dbReference type="InterPro" id="IPR029069">
    <property type="entry name" value="HotDog_dom_sf"/>
</dbReference>
<keyword evidence="2" id="KW-1185">Reference proteome</keyword>
<sequence>MTPSKLNTFTLFKLPSAWISGVRVESFDANKAVTRVKHRWINQNPFNSMFWAVQGMAAELATGVLVMSKIRAAGKPVSMLVLNNKATFSKKATGTIRFTCDDGEKLDAIMTRVLETGEGHTCWMRAVGKDEAGDVVSVFEFEWTLRRKDR</sequence>